<evidence type="ECO:0000256" key="3">
    <source>
        <dbReference type="ARBA" id="ARBA00012929"/>
    </source>
</evidence>
<dbReference type="Gene3D" id="3.90.25.10">
    <property type="entry name" value="UDP-galactose 4-epimerase, domain 1"/>
    <property type="match status" value="1"/>
</dbReference>
<dbReference type="Gene3D" id="3.40.50.720">
    <property type="entry name" value="NAD(P)-binding Rossmann-like Domain"/>
    <property type="match status" value="1"/>
</dbReference>
<evidence type="ECO:0000256" key="1">
    <source>
        <dbReference type="ARBA" id="ARBA00004781"/>
    </source>
</evidence>
<dbReference type="OrthoDB" id="9803892at2"/>
<dbReference type="InterPro" id="IPR029903">
    <property type="entry name" value="RmlD-like-bd"/>
</dbReference>
<evidence type="ECO:0000256" key="2">
    <source>
        <dbReference type="ARBA" id="ARBA00010944"/>
    </source>
</evidence>
<comment type="caution">
    <text evidence="8">The sequence shown here is derived from an EMBL/GenBank/DDBJ whole genome shotgun (WGS) entry which is preliminary data.</text>
</comment>
<dbReference type="SUPFAM" id="SSF51735">
    <property type="entry name" value="NAD(P)-binding Rossmann-fold domains"/>
    <property type="match status" value="1"/>
</dbReference>
<gene>
    <name evidence="8" type="primary">rfbD</name>
    <name evidence="8" type="ORF">FEV53_04975</name>
</gene>
<dbReference type="NCBIfam" id="TIGR01214">
    <property type="entry name" value="rmlD"/>
    <property type="match status" value="1"/>
</dbReference>
<dbReference type="UniPathway" id="UPA00124"/>
<evidence type="ECO:0000256" key="6">
    <source>
        <dbReference type="RuleBase" id="RU364082"/>
    </source>
</evidence>
<evidence type="ECO:0000259" key="7">
    <source>
        <dbReference type="Pfam" id="PF04321"/>
    </source>
</evidence>
<comment type="pathway">
    <text evidence="1 6">Carbohydrate biosynthesis; dTDP-L-rhamnose biosynthesis.</text>
</comment>
<sequence length="282" mass="29156">MILVFGSSGQVGASLAGRDGVLSLGRAEADLTDPEACAAAIRAHRPRAVINAAAYTAVDKAESEENLAAAINGAAPGAMARVAAELGIPFVHISTDYVFPGSGTAPHQVNDRTGPLGAYGRTKLAGEEAVRAAGGVHAILRTSWVYSDHGANFLKTMLRLSETRDHLTVVADQIGGPTPAPAIADAVMIIAEALVTDPSLSGTYHFSGAPDVGWADFARAIFAAAGRPVTVEDIPSSAYPTPAQRPGNSRMDCSATETAFGIARPDWQATLPHMIKSITETS</sequence>
<evidence type="ECO:0000313" key="8">
    <source>
        <dbReference type="EMBL" id="TRD22413.1"/>
    </source>
</evidence>
<keyword evidence="9" id="KW-1185">Reference proteome</keyword>
<accession>A0A547Q7S1</accession>
<reference evidence="8 9" key="1">
    <citation type="submission" date="2019-06" db="EMBL/GenBank/DDBJ databases">
        <title>Paenimaribius caenipelagi gen. nov., sp. nov., isolated from a tidal flat.</title>
        <authorList>
            <person name="Yoon J.-H."/>
        </authorList>
    </citation>
    <scope>NUCLEOTIDE SEQUENCE [LARGE SCALE GENOMIC DNA]</scope>
    <source>
        <strain evidence="8 9">JBTF-M29</strain>
    </source>
</reference>
<evidence type="ECO:0000256" key="5">
    <source>
        <dbReference type="ARBA" id="ARBA00048200"/>
    </source>
</evidence>
<proteinExistence type="inferred from homology"/>
<dbReference type="RefSeq" id="WP_142833714.1">
    <property type="nucleotide sequence ID" value="NZ_VFSV01000006.1"/>
</dbReference>
<comment type="cofactor">
    <cofactor evidence="6">
        <name>Mg(2+)</name>
        <dbReference type="ChEBI" id="CHEBI:18420"/>
    </cofactor>
    <text evidence="6">Binds 1 Mg(2+) ion per monomer.</text>
</comment>
<feature type="domain" description="RmlD-like substrate binding" evidence="7">
    <location>
        <begin position="2"/>
        <end position="278"/>
    </location>
</feature>
<organism evidence="8 9">
    <name type="scientific">Palleronia caenipelagi</name>
    <dbReference type="NCBI Taxonomy" id="2489174"/>
    <lineage>
        <taxon>Bacteria</taxon>
        <taxon>Pseudomonadati</taxon>
        <taxon>Pseudomonadota</taxon>
        <taxon>Alphaproteobacteria</taxon>
        <taxon>Rhodobacterales</taxon>
        <taxon>Roseobacteraceae</taxon>
        <taxon>Palleronia</taxon>
    </lineage>
</organism>
<dbReference type="AlphaFoldDB" id="A0A547Q7S1"/>
<dbReference type="EMBL" id="VFSV01000006">
    <property type="protein sequence ID" value="TRD22413.1"/>
    <property type="molecule type" value="Genomic_DNA"/>
</dbReference>
<dbReference type="GO" id="GO:0019305">
    <property type="term" value="P:dTDP-rhamnose biosynthetic process"/>
    <property type="evidence" value="ECO:0007669"/>
    <property type="project" value="UniProtKB-UniPathway"/>
</dbReference>
<dbReference type="EC" id="1.1.1.133" evidence="3 6"/>
<dbReference type="InterPro" id="IPR005913">
    <property type="entry name" value="dTDP_dehydrorham_reduct"/>
</dbReference>
<keyword evidence="6 8" id="KW-0560">Oxidoreductase</keyword>
<dbReference type="PANTHER" id="PTHR10491">
    <property type="entry name" value="DTDP-4-DEHYDRORHAMNOSE REDUCTASE"/>
    <property type="match status" value="1"/>
</dbReference>
<dbReference type="InterPro" id="IPR036291">
    <property type="entry name" value="NAD(P)-bd_dom_sf"/>
</dbReference>
<comment type="function">
    <text evidence="6">Catalyzes the reduction of dTDP-6-deoxy-L-lyxo-4-hexulose to yield dTDP-L-rhamnose.</text>
</comment>
<protein>
    <recommendedName>
        <fullName evidence="4 6">dTDP-4-dehydrorhamnose reductase</fullName>
        <ecNumber evidence="3 6">1.1.1.133</ecNumber>
    </recommendedName>
</protein>
<dbReference type="Proteomes" id="UP000318590">
    <property type="component" value="Unassembled WGS sequence"/>
</dbReference>
<name>A0A547Q7S1_9RHOB</name>
<comment type="catalytic activity">
    <reaction evidence="5 6">
        <text>dTDP-beta-L-rhamnose + NADP(+) = dTDP-4-dehydro-beta-L-rhamnose + NADPH + H(+)</text>
        <dbReference type="Rhea" id="RHEA:21796"/>
        <dbReference type="ChEBI" id="CHEBI:15378"/>
        <dbReference type="ChEBI" id="CHEBI:57510"/>
        <dbReference type="ChEBI" id="CHEBI:57783"/>
        <dbReference type="ChEBI" id="CHEBI:58349"/>
        <dbReference type="ChEBI" id="CHEBI:62830"/>
        <dbReference type="EC" id="1.1.1.133"/>
    </reaction>
</comment>
<evidence type="ECO:0000313" key="9">
    <source>
        <dbReference type="Proteomes" id="UP000318590"/>
    </source>
</evidence>
<dbReference type="GO" id="GO:0008831">
    <property type="term" value="F:dTDP-4-dehydrorhamnose reductase activity"/>
    <property type="evidence" value="ECO:0007669"/>
    <property type="project" value="UniProtKB-EC"/>
</dbReference>
<evidence type="ECO:0000256" key="4">
    <source>
        <dbReference type="ARBA" id="ARBA00017099"/>
    </source>
</evidence>
<dbReference type="Pfam" id="PF04321">
    <property type="entry name" value="RmlD_sub_bind"/>
    <property type="match status" value="1"/>
</dbReference>
<comment type="similarity">
    <text evidence="2 6">Belongs to the dTDP-4-dehydrorhamnose reductase family.</text>
</comment>
<dbReference type="PANTHER" id="PTHR10491:SF4">
    <property type="entry name" value="METHIONINE ADENOSYLTRANSFERASE 2 SUBUNIT BETA"/>
    <property type="match status" value="1"/>
</dbReference>
<dbReference type="CDD" id="cd05254">
    <property type="entry name" value="dTDP_HR_like_SDR_e"/>
    <property type="match status" value="1"/>
</dbReference>
<keyword evidence="6" id="KW-0521">NADP</keyword>